<dbReference type="SUPFAM" id="SSF47413">
    <property type="entry name" value="lambda repressor-like DNA-binding domains"/>
    <property type="match status" value="1"/>
</dbReference>
<accession>A0A934RYK5</accession>
<dbReference type="AlphaFoldDB" id="A0A934RYK5"/>
<keyword evidence="1" id="KW-0805">Transcription regulation</keyword>
<dbReference type="PANTHER" id="PTHR30146">
    <property type="entry name" value="LACI-RELATED TRANSCRIPTIONAL REPRESSOR"/>
    <property type="match status" value="1"/>
</dbReference>
<keyword evidence="3" id="KW-0804">Transcription</keyword>
<dbReference type="SMART" id="SM00354">
    <property type="entry name" value="HTH_LACI"/>
    <property type="match status" value="1"/>
</dbReference>
<evidence type="ECO:0000313" key="6">
    <source>
        <dbReference type="Proteomes" id="UP000617628"/>
    </source>
</evidence>
<organism evidence="5 6">
    <name type="scientific">Pelagicoccus mobilis</name>
    <dbReference type="NCBI Taxonomy" id="415221"/>
    <lineage>
        <taxon>Bacteria</taxon>
        <taxon>Pseudomonadati</taxon>
        <taxon>Verrucomicrobiota</taxon>
        <taxon>Opitutia</taxon>
        <taxon>Puniceicoccales</taxon>
        <taxon>Pelagicoccaceae</taxon>
        <taxon>Pelagicoccus</taxon>
    </lineage>
</organism>
<dbReference type="PROSITE" id="PS50932">
    <property type="entry name" value="HTH_LACI_2"/>
    <property type="match status" value="1"/>
</dbReference>
<dbReference type="GO" id="GO:0003700">
    <property type="term" value="F:DNA-binding transcription factor activity"/>
    <property type="evidence" value="ECO:0007669"/>
    <property type="project" value="TreeGrafter"/>
</dbReference>
<keyword evidence="6" id="KW-1185">Reference proteome</keyword>
<evidence type="ECO:0000256" key="3">
    <source>
        <dbReference type="ARBA" id="ARBA00023163"/>
    </source>
</evidence>
<reference evidence="5" key="1">
    <citation type="submission" date="2021-01" db="EMBL/GenBank/DDBJ databases">
        <title>Modified the classification status of verrucomicrobia.</title>
        <authorList>
            <person name="Feng X."/>
        </authorList>
    </citation>
    <scope>NUCLEOTIDE SEQUENCE</scope>
    <source>
        <strain evidence="5">KCTC 13126</strain>
    </source>
</reference>
<dbReference type="SUPFAM" id="SSF53822">
    <property type="entry name" value="Periplasmic binding protein-like I"/>
    <property type="match status" value="1"/>
</dbReference>
<gene>
    <name evidence="5" type="ORF">JIN87_17740</name>
</gene>
<dbReference type="RefSeq" id="WP_200356940.1">
    <property type="nucleotide sequence ID" value="NZ_JAENIL010000034.1"/>
</dbReference>
<feature type="domain" description="HTH lacI-type" evidence="4">
    <location>
        <begin position="19"/>
        <end position="70"/>
    </location>
</feature>
<dbReference type="GO" id="GO:0000976">
    <property type="term" value="F:transcription cis-regulatory region binding"/>
    <property type="evidence" value="ECO:0007669"/>
    <property type="project" value="TreeGrafter"/>
</dbReference>
<dbReference type="EMBL" id="JAENIL010000034">
    <property type="protein sequence ID" value="MBK1878728.1"/>
    <property type="molecule type" value="Genomic_DNA"/>
</dbReference>
<proteinExistence type="predicted"/>
<comment type="caution">
    <text evidence="5">The sequence shown here is derived from an EMBL/GenBank/DDBJ whole genome shotgun (WGS) entry which is preliminary data.</text>
</comment>
<dbReference type="Pfam" id="PF00356">
    <property type="entry name" value="LacI"/>
    <property type="match status" value="1"/>
</dbReference>
<evidence type="ECO:0000259" key="4">
    <source>
        <dbReference type="PROSITE" id="PS50932"/>
    </source>
</evidence>
<sequence>MRAREHLNLQQFIINMSRVTLRQISERVGCSRSAVSYALRNDPSISTDLRRKVAKVAAELGWVPDSNLAKQMAIVRGNLGQVDVPNIAIVINCSREGLKEGHAARMQYEGALNHAKKHGLNMSVFNLGDEPLSAKRLKGIFKARGIQGVVFIATINPALPIEYLEIGRDFACSVSGLRFPELPFHVAIGDFLEAGRISLQMMLESGYKRPAIIIQRGVDEPLAWAFAGGVTTGMMQLEPENRIPIYHVGEDELGIGEHHLPGIKKLFKDNKPDCCLTLDPRGLRTLMDEHFDDDEEVPLFSLDWQPDQIVDGGIDQRHTSIGEAAVDLVMGQIRRGEFGIPQVHRSVHIEGEWVDVSCSAQIAKAG</sequence>
<dbReference type="Proteomes" id="UP000617628">
    <property type="component" value="Unassembled WGS sequence"/>
</dbReference>
<evidence type="ECO:0000256" key="1">
    <source>
        <dbReference type="ARBA" id="ARBA00023015"/>
    </source>
</evidence>
<dbReference type="InterPro" id="IPR010982">
    <property type="entry name" value="Lambda_DNA-bd_dom_sf"/>
</dbReference>
<dbReference type="Gene3D" id="1.10.260.40">
    <property type="entry name" value="lambda repressor-like DNA-binding domains"/>
    <property type="match status" value="1"/>
</dbReference>
<evidence type="ECO:0000256" key="2">
    <source>
        <dbReference type="ARBA" id="ARBA00023125"/>
    </source>
</evidence>
<dbReference type="InterPro" id="IPR028082">
    <property type="entry name" value="Peripla_BP_I"/>
</dbReference>
<name>A0A934RYK5_9BACT</name>
<protein>
    <submittedName>
        <fullName evidence="5">LacI family DNA-binding transcriptional regulator</fullName>
    </submittedName>
</protein>
<keyword evidence="2 5" id="KW-0238">DNA-binding</keyword>
<dbReference type="PANTHER" id="PTHR30146:SF109">
    <property type="entry name" value="HTH-TYPE TRANSCRIPTIONAL REGULATOR GALS"/>
    <property type="match status" value="1"/>
</dbReference>
<evidence type="ECO:0000313" key="5">
    <source>
        <dbReference type="EMBL" id="MBK1878728.1"/>
    </source>
</evidence>
<dbReference type="InterPro" id="IPR000843">
    <property type="entry name" value="HTH_LacI"/>
</dbReference>